<accession>A0A1B2I923</accession>
<dbReference type="KEGG" id="cpor:BED41_00580"/>
<dbReference type="NCBIfam" id="TIGR02086">
    <property type="entry name" value="IPMI_arch"/>
    <property type="match status" value="1"/>
</dbReference>
<dbReference type="GO" id="GO:0051539">
    <property type="term" value="F:4 iron, 4 sulfur cluster binding"/>
    <property type="evidence" value="ECO:0007669"/>
    <property type="project" value="UniProtKB-KW"/>
</dbReference>
<dbReference type="InterPro" id="IPR006251">
    <property type="entry name" value="Homoacnase/IPMdehydase_lsu"/>
</dbReference>
<proteinExistence type="predicted"/>
<organism evidence="7 8">
    <name type="scientific">Cloacibacillus porcorum</name>
    <dbReference type="NCBI Taxonomy" id="1197717"/>
    <lineage>
        <taxon>Bacteria</taxon>
        <taxon>Thermotogati</taxon>
        <taxon>Synergistota</taxon>
        <taxon>Synergistia</taxon>
        <taxon>Synergistales</taxon>
        <taxon>Synergistaceae</taxon>
        <taxon>Cloacibacillus</taxon>
    </lineage>
</organism>
<evidence type="ECO:0000313" key="8">
    <source>
        <dbReference type="Proteomes" id="UP000093044"/>
    </source>
</evidence>
<keyword evidence="2" id="KW-0479">Metal-binding</keyword>
<dbReference type="NCBIfam" id="NF001614">
    <property type="entry name" value="PRK00402.1"/>
    <property type="match status" value="1"/>
</dbReference>
<protein>
    <recommendedName>
        <fullName evidence="6">Aconitase/3-isopropylmalate dehydratase large subunit alpha/beta/alpha domain-containing protein</fullName>
    </recommendedName>
</protein>
<reference evidence="7" key="1">
    <citation type="submission" date="2016-08" db="EMBL/GenBank/DDBJ databases">
        <title>Complete genome of Cloacibacillus porcorum.</title>
        <authorList>
            <person name="Looft T."/>
            <person name="Bayles D.O."/>
            <person name="Alt D.P."/>
        </authorList>
    </citation>
    <scope>NUCLEOTIDE SEQUENCE [LARGE SCALE GENOMIC DNA]</scope>
    <source>
        <strain evidence="7">CL-84</strain>
    </source>
</reference>
<evidence type="ECO:0000256" key="4">
    <source>
        <dbReference type="ARBA" id="ARBA00023014"/>
    </source>
</evidence>
<dbReference type="Pfam" id="PF00330">
    <property type="entry name" value="Aconitase"/>
    <property type="match status" value="1"/>
</dbReference>
<keyword evidence="1" id="KW-0004">4Fe-4S</keyword>
<keyword evidence="4" id="KW-0411">Iron-sulfur</keyword>
<keyword evidence="5" id="KW-0456">Lyase</keyword>
<dbReference type="NCBIfam" id="TIGR01343">
    <property type="entry name" value="hacA_fam"/>
    <property type="match status" value="1"/>
</dbReference>
<dbReference type="SUPFAM" id="SSF53732">
    <property type="entry name" value="Aconitase iron-sulfur domain"/>
    <property type="match status" value="1"/>
</dbReference>
<dbReference type="GO" id="GO:0046872">
    <property type="term" value="F:metal ion binding"/>
    <property type="evidence" value="ECO:0007669"/>
    <property type="project" value="UniProtKB-KW"/>
</dbReference>
<dbReference type="PANTHER" id="PTHR43822:SF2">
    <property type="entry name" value="HOMOACONITASE, MITOCHONDRIAL"/>
    <property type="match status" value="1"/>
</dbReference>
<sequence length="420" mass="45018">MSLKTLTEKIFARALKRETVKANDIVNVPVDRLLINDFVGAIVFRHFESLGAEAVVNPDNILLGIDHRIPPAEIKFADSLKFCRDKCRQYHIERFAEIGRHGIGHQLMVQDFVLPGEVALGTDSHSTMYGGIGAFATGITSSDAAIIMATGEIWLQVPASIRVNVRGQLNKGVTAKDLSLKVLTLAPLHTFIYKAIELGGEGIEALSISGRLAAANMLAETGAKNIIMAADEKTAAFIGKPSGELQMDRPDADAQYETTYEVDASELPPLLSYPHTPENVKPIGEGAEGLPIHQAFIGSCANGRIEDLEQALEILRGRKVHKDVRLIVVPASQKVMLEATRRGLVEELLVAGAAIMTPSCASCAGSGPGLIGAGERCISTTNRNFKGRMGNTESEVFLGSAYAVAAAAVCGYITDPRQFL</sequence>
<dbReference type="EMBL" id="CP016757">
    <property type="protein sequence ID" value="ANZ46488.1"/>
    <property type="molecule type" value="Genomic_DNA"/>
</dbReference>
<keyword evidence="8" id="KW-1185">Reference proteome</keyword>
<keyword evidence="3" id="KW-0408">Iron</keyword>
<dbReference type="Proteomes" id="UP000093044">
    <property type="component" value="Chromosome"/>
</dbReference>
<evidence type="ECO:0000256" key="1">
    <source>
        <dbReference type="ARBA" id="ARBA00022485"/>
    </source>
</evidence>
<dbReference type="PRINTS" id="PR00415">
    <property type="entry name" value="ACONITASE"/>
</dbReference>
<evidence type="ECO:0000259" key="6">
    <source>
        <dbReference type="Pfam" id="PF00330"/>
    </source>
</evidence>
<evidence type="ECO:0000256" key="2">
    <source>
        <dbReference type="ARBA" id="ARBA00022723"/>
    </source>
</evidence>
<dbReference type="AlphaFoldDB" id="A0A1B2I923"/>
<dbReference type="Gene3D" id="3.30.499.10">
    <property type="entry name" value="Aconitase, domain 3"/>
    <property type="match status" value="2"/>
</dbReference>
<dbReference type="InterPro" id="IPR036008">
    <property type="entry name" value="Aconitase_4Fe-4S_dom"/>
</dbReference>
<dbReference type="InterPro" id="IPR050067">
    <property type="entry name" value="IPM_dehydratase_rel_enz"/>
</dbReference>
<dbReference type="GO" id="GO:0009098">
    <property type="term" value="P:L-leucine biosynthetic process"/>
    <property type="evidence" value="ECO:0007669"/>
    <property type="project" value="InterPro"/>
</dbReference>
<name>A0A1B2I923_9BACT</name>
<dbReference type="InterPro" id="IPR015931">
    <property type="entry name" value="Acnase/IPM_dHydase_lsu_aba_1/3"/>
</dbReference>
<dbReference type="PANTHER" id="PTHR43822">
    <property type="entry name" value="HOMOACONITASE, MITOCHONDRIAL-RELATED"/>
    <property type="match status" value="1"/>
</dbReference>
<evidence type="ECO:0000256" key="5">
    <source>
        <dbReference type="ARBA" id="ARBA00023239"/>
    </source>
</evidence>
<gene>
    <name evidence="7" type="ORF">BED41_00580</name>
</gene>
<dbReference type="GO" id="GO:0003861">
    <property type="term" value="F:3-isopropylmalate dehydratase activity"/>
    <property type="evidence" value="ECO:0007669"/>
    <property type="project" value="InterPro"/>
</dbReference>
<dbReference type="STRING" id="1197717.BED41_00580"/>
<evidence type="ECO:0000313" key="7">
    <source>
        <dbReference type="EMBL" id="ANZ46488.1"/>
    </source>
</evidence>
<dbReference type="InterPro" id="IPR001030">
    <property type="entry name" value="Acoase/IPM_deHydtase_lsu_aba"/>
</dbReference>
<dbReference type="InterPro" id="IPR011826">
    <property type="entry name" value="HAcnase/IPMdehydase_lsu_prok"/>
</dbReference>
<feature type="domain" description="Aconitase/3-isopropylmalate dehydratase large subunit alpha/beta/alpha" evidence="6">
    <location>
        <begin position="8"/>
        <end position="411"/>
    </location>
</feature>
<evidence type="ECO:0000256" key="3">
    <source>
        <dbReference type="ARBA" id="ARBA00023004"/>
    </source>
</evidence>